<evidence type="ECO:0000256" key="6">
    <source>
        <dbReference type="PIRSR" id="PIRSR000699-2"/>
    </source>
</evidence>
<keyword evidence="2" id="KW-0762">Sugar transport</keyword>
<evidence type="ECO:0000256" key="7">
    <source>
        <dbReference type="PROSITE-ProRule" id="PRU00418"/>
    </source>
</evidence>
<evidence type="ECO:0000256" key="4">
    <source>
        <dbReference type="ARBA" id="ARBA00022683"/>
    </source>
</evidence>
<keyword evidence="6" id="KW-0460">Magnesium</keyword>
<sequence length="107" mass="12117">MEELEKIIMDIIINSGDAKAYSYEALTAANDRKYDEADELINKANEVLELAHNSQTSLLQKEAAGIKTEVSVLFVHAQDHLMTTISEKNMIEQIIELRKIVNELLDK</sequence>
<dbReference type="CDD" id="cd00215">
    <property type="entry name" value="PTS_IIA_lac"/>
    <property type="match status" value="1"/>
</dbReference>
<keyword evidence="1" id="KW-0813">Transport</keyword>
<keyword evidence="4" id="KW-0598">Phosphotransferase system</keyword>
<dbReference type="PANTHER" id="PTHR34382">
    <property type="entry name" value="PTS SYSTEM N,N'-DIACETYLCHITOBIOSE-SPECIFIC EIIA COMPONENT"/>
    <property type="match status" value="1"/>
</dbReference>
<keyword evidence="6" id="KW-0479">Metal-binding</keyword>
<dbReference type="Proteomes" id="UP000184241">
    <property type="component" value="Unassembled WGS sequence"/>
</dbReference>
<evidence type="ECO:0000256" key="3">
    <source>
        <dbReference type="ARBA" id="ARBA00022679"/>
    </source>
</evidence>
<dbReference type="InterPro" id="IPR036542">
    <property type="entry name" value="PTS_IIA_lac/cel_sf"/>
</dbReference>
<accession>A0A1M5U8I1</accession>
<evidence type="ECO:0000256" key="2">
    <source>
        <dbReference type="ARBA" id="ARBA00022597"/>
    </source>
</evidence>
<dbReference type="Gene3D" id="1.20.58.80">
    <property type="entry name" value="Phosphotransferase system, lactose/cellobiose-type IIA subunit"/>
    <property type="match status" value="1"/>
</dbReference>
<dbReference type="PROSITE" id="PS51095">
    <property type="entry name" value="PTS_EIIA_TYPE_3"/>
    <property type="match status" value="1"/>
</dbReference>
<gene>
    <name evidence="8" type="ORF">SAMN02745941_00440</name>
</gene>
<dbReference type="AlphaFoldDB" id="A0A1M5U8I1"/>
<proteinExistence type="predicted"/>
<keyword evidence="3" id="KW-0808">Transferase</keyword>
<organism evidence="8 9">
    <name type="scientific">Clostridium intestinale DSM 6191</name>
    <dbReference type="NCBI Taxonomy" id="1121320"/>
    <lineage>
        <taxon>Bacteria</taxon>
        <taxon>Bacillati</taxon>
        <taxon>Bacillota</taxon>
        <taxon>Clostridia</taxon>
        <taxon>Eubacteriales</taxon>
        <taxon>Clostridiaceae</taxon>
        <taxon>Clostridium</taxon>
    </lineage>
</organism>
<reference evidence="8 9" key="1">
    <citation type="submission" date="2016-11" db="EMBL/GenBank/DDBJ databases">
        <authorList>
            <person name="Jaros S."/>
            <person name="Januszkiewicz K."/>
            <person name="Wedrychowicz H."/>
        </authorList>
    </citation>
    <scope>NUCLEOTIDE SEQUENCE [LARGE SCALE GENOMIC DNA]</scope>
    <source>
        <strain evidence="8 9">DSM 6191</strain>
    </source>
</reference>
<dbReference type="GO" id="GO:0009401">
    <property type="term" value="P:phosphoenolpyruvate-dependent sugar phosphotransferase system"/>
    <property type="evidence" value="ECO:0007669"/>
    <property type="project" value="UniProtKB-KW"/>
</dbReference>
<feature type="modified residue" description="Phosphohistidine; by HPr" evidence="7">
    <location>
        <position position="76"/>
    </location>
</feature>
<evidence type="ECO:0000313" key="8">
    <source>
        <dbReference type="EMBL" id="SHH59221.1"/>
    </source>
</evidence>
<dbReference type="SUPFAM" id="SSF46973">
    <property type="entry name" value="Enzyme IIa from lactose specific PTS, IIa-lac"/>
    <property type="match status" value="1"/>
</dbReference>
<feature type="binding site" evidence="6">
    <location>
        <position position="79"/>
    </location>
    <ligand>
        <name>Mg(2+)</name>
        <dbReference type="ChEBI" id="CHEBI:18420"/>
        <note>ligand shared between all trimeric partners</note>
    </ligand>
</feature>
<dbReference type="RefSeq" id="WP_073016260.1">
    <property type="nucleotide sequence ID" value="NZ_FQXU01000003.1"/>
</dbReference>
<dbReference type="GO" id="GO:0016740">
    <property type="term" value="F:transferase activity"/>
    <property type="evidence" value="ECO:0007669"/>
    <property type="project" value="UniProtKB-KW"/>
</dbReference>
<evidence type="ECO:0000256" key="5">
    <source>
        <dbReference type="PIRSR" id="PIRSR000699-1"/>
    </source>
</evidence>
<comment type="cofactor">
    <cofactor evidence="6">
        <name>Mg(2+)</name>
        <dbReference type="ChEBI" id="CHEBI:18420"/>
    </cofactor>
    <text evidence="6">Binds 1 Mg(2+) ion per trimer.</text>
</comment>
<dbReference type="Pfam" id="PF02255">
    <property type="entry name" value="PTS_IIA"/>
    <property type="match status" value="1"/>
</dbReference>
<dbReference type="PANTHER" id="PTHR34382:SF7">
    <property type="entry name" value="PTS SYSTEM N,N'-DIACETYLCHITOBIOSE-SPECIFIC EIIA COMPONENT"/>
    <property type="match status" value="1"/>
</dbReference>
<evidence type="ECO:0000313" key="9">
    <source>
        <dbReference type="Proteomes" id="UP000184241"/>
    </source>
</evidence>
<evidence type="ECO:0000256" key="1">
    <source>
        <dbReference type="ARBA" id="ARBA00022448"/>
    </source>
</evidence>
<feature type="active site" description="Tele-phosphohistidine intermediate" evidence="5">
    <location>
        <position position="76"/>
    </location>
</feature>
<dbReference type="InterPro" id="IPR003188">
    <property type="entry name" value="PTS_IIA_lac/cel"/>
</dbReference>
<dbReference type="PIRSF" id="PIRSF000699">
    <property type="entry name" value="PTS_IILac_III"/>
    <property type="match status" value="1"/>
</dbReference>
<dbReference type="EMBL" id="FQXU01000003">
    <property type="protein sequence ID" value="SHH59221.1"/>
    <property type="molecule type" value="Genomic_DNA"/>
</dbReference>
<protein>
    <submittedName>
        <fullName evidence="8">PTS system, cellobiose-specific IIA component</fullName>
    </submittedName>
</protein>
<name>A0A1M5U8I1_9CLOT</name>
<dbReference type="GO" id="GO:0046872">
    <property type="term" value="F:metal ion binding"/>
    <property type="evidence" value="ECO:0007669"/>
    <property type="project" value="UniProtKB-KW"/>
</dbReference>